<gene>
    <name evidence="13" type="ORF">PIIN_05128</name>
</gene>
<dbReference type="Pfam" id="PF13086">
    <property type="entry name" value="AAA_11"/>
    <property type="match status" value="2"/>
</dbReference>
<dbReference type="CDD" id="cd18808">
    <property type="entry name" value="SF1_C_Upf1"/>
    <property type="match status" value="1"/>
</dbReference>
<reference evidence="13 14" key="1">
    <citation type="journal article" date="2011" name="PLoS Pathog.">
        <title>Endophytic Life Strategies Decoded by Genome and Transcriptome Analyses of the Mutualistic Root Symbiont Piriformospora indica.</title>
        <authorList>
            <person name="Zuccaro A."/>
            <person name="Lahrmann U."/>
            <person name="Guldener U."/>
            <person name="Langen G."/>
            <person name="Pfiffi S."/>
            <person name="Biedenkopf D."/>
            <person name="Wong P."/>
            <person name="Samans B."/>
            <person name="Grimm C."/>
            <person name="Basiewicz M."/>
            <person name="Murat C."/>
            <person name="Martin F."/>
            <person name="Kogel K.H."/>
        </authorList>
    </citation>
    <scope>NUCLEOTIDE SEQUENCE [LARGE SCALE GENOMIC DNA]</scope>
    <source>
        <strain evidence="13 14">DSM 11827</strain>
    </source>
</reference>
<keyword evidence="14" id="KW-1185">Reference proteome</keyword>
<dbReference type="STRING" id="1109443.G4TIP9"/>
<keyword evidence="5" id="KW-0547">Nucleotide-binding</keyword>
<dbReference type="InterPro" id="IPR013087">
    <property type="entry name" value="Znf_C2H2_type"/>
</dbReference>
<evidence type="ECO:0000256" key="6">
    <source>
        <dbReference type="ARBA" id="ARBA00022801"/>
    </source>
</evidence>
<dbReference type="GO" id="GO:0003723">
    <property type="term" value="F:RNA binding"/>
    <property type="evidence" value="ECO:0007669"/>
    <property type="project" value="InterPro"/>
</dbReference>
<comment type="catalytic activity">
    <reaction evidence="11">
        <text>ATP + H2O = ADP + phosphate + H(+)</text>
        <dbReference type="Rhea" id="RHEA:13065"/>
        <dbReference type="ChEBI" id="CHEBI:15377"/>
        <dbReference type="ChEBI" id="CHEBI:15378"/>
        <dbReference type="ChEBI" id="CHEBI:30616"/>
        <dbReference type="ChEBI" id="CHEBI:43474"/>
        <dbReference type="ChEBI" id="CHEBI:456216"/>
        <dbReference type="EC" id="3.6.4.12"/>
    </reaction>
    <physiologicalReaction direction="left-to-right" evidence="11">
        <dbReference type="Rhea" id="RHEA:13066"/>
    </physiologicalReaction>
</comment>
<dbReference type="Proteomes" id="UP000007148">
    <property type="component" value="Unassembled WGS sequence"/>
</dbReference>
<evidence type="ECO:0000256" key="3">
    <source>
        <dbReference type="ARBA" id="ARBA00012552"/>
    </source>
</evidence>
<keyword evidence="9" id="KW-0943">RNA-mediated gene silencing</keyword>
<comment type="caution">
    <text evidence="13">The sequence shown here is derived from an EMBL/GenBank/DDBJ whole genome shotgun (WGS) entry which is preliminary data.</text>
</comment>
<evidence type="ECO:0000259" key="12">
    <source>
        <dbReference type="PROSITE" id="PS51192"/>
    </source>
</evidence>
<accession>G4TIP9</accession>
<dbReference type="EMBL" id="CAFZ01000109">
    <property type="protein sequence ID" value="CCA71192.1"/>
    <property type="molecule type" value="Genomic_DNA"/>
</dbReference>
<evidence type="ECO:0000256" key="9">
    <source>
        <dbReference type="ARBA" id="ARBA00023158"/>
    </source>
</evidence>
<dbReference type="GO" id="GO:0031047">
    <property type="term" value="P:regulatory ncRNA-mediated gene silencing"/>
    <property type="evidence" value="ECO:0007669"/>
    <property type="project" value="UniProtKB-KW"/>
</dbReference>
<evidence type="ECO:0000256" key="5">
    <source>
        <dbReference type="ARBA" id="ARBA00022741"/>
    </source>
</evidence>
<dbReference type="OrthoDB" id="6513042at2759"/>
<dbReference type="InterPro" id="IPR047187">
    <property type="entry name" value="SF1_C_Upf1"/>
</dbReference>
<dbReference type="GO" id="GO:0016787">
    <property type="term" value="F:hydrolase activity"/>
    <property type="evidence" value="ECO:0007669"/>
    <property type="project" value="UniProtKB-KW"/>
</dbReference>
<dbReference type="Pfam" id="PF12874">
    <property type="entry name" value="zf-met"/>
    <property type="match status" value="1"/>
</dbReference>
<keyword evidence="6" id="KW-0378">Hydrolase</keyword>
<dbReference type="SUPFAM" id="SSF57667">
    <property type="entry name" value="beta-beta-alpha zinc fingers"/>
    <property type="match status" value="1"/>
</dbReference>
<evidence type="ECO:0000256" key="1">
    <source>
        <dbReference type="ARBA" id="ARBA00004496"/>
    </source>
</evidence>
<dbReference type="HOGENOM" id="CLU_001666_6_3_1"/>
<dbReference type="PROSITE" id="PS51192">
    <property type="entry name" value="HELICASE_ATP_BIND_1"/>
    <property type="match status" value="1"/>
</dbReference>
<evidence type="ECO:0000256" key="10">
    <source>
        <dbReference type="ARBA" id="ARBA00047984"/>
    </source>
</evidence>
<dbReference type="GO" id="GO:0005737">
    <property type="term" value="C:cytoplasm"/>
    <property type="evidence" value="ECO:0007669"/>
    <property type="project" value="UniProtKB-SubCell"/>
</dbReference>
<dbReference type="GO" id="GO:0032574">
    <property type="term" value="F:5'-3' RNA helicase activity"/>
    <property type="evidence" value="ECO:0007669"/>
    <property type="project" value="InterPro"/>
</dbReference>
<dbReference type="SUPFAM" id="SSF52540">
    <property type="entry name" value="P-loop containing nucleoside triphosphate hydrolases"/>
    <property type="match status" value="1"/>
</dbReference>
<dbReference type="GO" id="GO:0003678">
    <property type="term" value="F:DNA helicase activity"/>
    <property type="evidence" value="ECO:0007669"/>
    <property type="project" value="UniProtKB-EC"/>
</dbReference>
<name>G4TIP9_SERID</name>
<dbReference type="AlphaFoldDB" id="G4TIP9"/>
<comment type="catalytic activity">
    <reaction evidence="10">
        <text>ATP + H2O = ADP + phosphate + H(+)</text>
        <dbReference type="Rhea" id="RHEA:13065"/>
        <dbReference type="ChEBI" id="CHEBI:15377"/>
        <dbReference type="ChEBI" id="CHEBI:15378"/>
        <dbReference type="ChEBI" id="CHEBI:30616"/>
        <dbReference type="ChEBI" id="CHEBI:43474"/>
        <dbReference type="ChEBI" id="CHEBI:456216"/>
        <dbReference type="EC" id="3.6.4.13"/>
    </reaction>
</comment>
<dbReference type="CDD" id="cd18038">
    <property type="entry name" value="DEXXQc_Helz-like"/>
    <property type="match status" value="1"/>
</dbReference>
<comment type="subcellular location">
    <subcellularLocation>
        <location evidence="1">Cytoplasm</location>
    </subcellularLocation>
</comment>
<feature type="domain" description="Helicase ATP-binding" evidence="12">
    <location>
        <begin position="527"/>
        <end position="707"/>
    </location>
</feature>
<dbReference type="InterPro" id="IPR026122">
    <property type="entry name" value="MOV-10/SDE3_DEXXQ/H-box"/>
</dbReference>
<dbReference type="InterPro" id="IPR049080">
    <property type="entry name" value="MOV-10-like_beta-barrel"/>
</dbReference>
<dbReference type="GO" id="GO:0005524">
    <property type="term" value="F:ATP binding"/>
    <property type="evidence" value="ECO:0007669"/>
    <property type="project" value="UniProtKB-KW"/>
</dbReference>
<dbReference type="Gene3D" id="3.30.160.60">
    <property type="entry name" value="Classic Zinc Finger"/>
    <property type="match status" value="1"/>
</dbReference>
<dbReference type="InterPro" id="IPR014001">
    <property type="entry name" value="Helicase_ATP-bd"/>
</dbReference>
<dbReference type="Pfam" id="PF13087">
    <property type="entry name" value="AAA_12"/>
    <property type="match status" value="1"/>
</dbReference>
<dbReference type="Pfam" id="PF21634">
    <property type="entry name" value="MOV-10_beta-barrel"/>
    <property type="match status" value="1"/>
</dbReference>
<evidence type="ECO:0000256" key="11">
    <source>
        <dbReference type="ARBA" id="ARBA00048432"/>
    </source>
</evidence>
<evidence type="ECO:0000256" key="4">
    <source>
        <dbReference type="ARBA" id="ARBA00022490"/>
    </source>
</evidence>
<dbReference type="Gene3D" id="3.40.50.300">
    <property type="entry name" value="P-loop containing nucleotide triphosphate hydrolases"/>
    <property type="match status" value="2"/>
</dbReference>
<dbReference type="InterPro" id="IPR036236">
    <property type="entry name" value="Znf_C2H2_sf"/>
</dbReference>
<dbReference type="InterPro" id="IPR041679">
    <property type="entry name" value="DNA2/NAM7-like_C"/>
</dbReference>
<keyword evidence="8" id="KW-0067">ATP-binding</keyword>
<proteinExistence type="inferred from homology"/>
<evidence type="ECO:0000256" key="7">
    <source>
        <dbReference type="ARBA" id="ARBA00022806"/>
    </source>
</evidence>
<dbReference type="FunCoup" id="G4TIP9">
    <property type="interactions" value="925"/>
</dbReference>
<dbReference type="eggNOG" id="KOG1804">
    <property type="taxonomic scope" value="Eukaryota"/>
</dbReference>
<dbReference type="EC" id="3.6.4.13" evidence="3"/>
<dbReference type="InterPro" id="IPR027417">
    <property type="entry name" value="P-loop_NTPase"/>
</dbReference>
<dbReference type="OMA" id="KHNRYYY"/>
<keyword evidence="4" id="KW-0963">Cytoplasm</keyword>
<evidence type="ECO:0000256" key="2">
    <source>
        <dbReference type="ARBA" id="ARBA00005601"/>
    </source>
</evidence>
<sequence length="1000" mass="111402">MVLCPKFKLNGTCDDKNCRNFHPNLVCDLCGVVTQTQASFQAHLRGKPHAANKRAARRSTDEGPSICTICNVRLPTARGPHISSAKHLRKMQALQTNGQLPNSDAIIIPDPDNNFECLVCEMQIWSNRQLHEKSARHQRLGRHLLIRSALEEAEKDKNGVSITPAGKDAFDMGLSPDGRGKLGFALSVGSPSLRIYLHSATITSVGRGGQSWFSVNISTKLYLNPATVLEGTVLFDSNGNRGRFQDRLELIFQDVTAQKKFAIVKTLTTIVGDAADYELLKPIAPYVPKVRRQREVIKELVEGEPPIAISHTKWAVKLHEYEPPKALKTILDMPDRDEKLKLLRAGFIPRSFVAQTHSRLFHILLYIEEHQSAIDLERYDQENVLLKPPGSKGGVLYSLEVPGLAEKRPSVILGDRILVKPHASTKPKWWQGYVHRVGLTEVGLRFNKDFSAFKGQRVDVRFCLNRSVLRRMHQALDSGGLCERLLFPTSKNVLNPKPSSGTLKALNPINRVVGNNPPQRLAVSAIKNLRPGSPPFVIFGPPGTGKTITVVEAIRQILLMDRNSRILACAPSNSAADIIAERLRDIGKSELFRLNAYSRPIEHLPKSLLGFSLEEGGAFRVPDINVLEKYRVIVSTCASASVPFGMGIKPGHFTHIFIDEAGQACEPEALVPIKNLSDSKTNVVLSGDPKQLGPIIRSDIAVKLNFGVSLLDRLHEMPIYDETSQNGVTIVKLTRNFRSHEAILKFPNEKFYRGELTCEADKALTHSLLRWERLPKPGFPVIFHALTGKDLREARSPSFFNIEEASQVKSYVQSLLGDKLGLVNENIGIIAPYHAQCGKIRMLINQFAKGIKVGSVEEFQGQERRVIIISTVRSNLNFVQSDVRHTLGFVANPLAVTRAQALLIIVGDPMVLSLDPLWRSFLSYIYNNGGWIGTPKPDWDTNAEINGQELLNLRKGRATVEEDELLQRIAETVEHRMNIEGLEDLGDGYEAVERPWRETE</sequence>
<evidence type="ECO:0000313" key="14">
    <source>
        <dbReference type="Proteomes" id="UP000007148"/>
    </source>
</evidence>
<protein>
    <recommendedName>
        <fullName evidence="3">RNA helicase</fullName>
        <ecNumber evidence="3">3.6.4.13</ecNumber>
    </recommendedName>
</protein>
<keyword evidence="7" id="KW-0347">Helicase</keyword>
<dbReference type="PANTHER" id="PTHR45418">
    <property type="entry name" value="CANCER/TESTIS ANTIGEN 55"/>
    <property type="match status" value="1"/>
</dbReference>
<comment type="similarity">
    <text evidence="2">Belongs to the DNA2/NAM7 helicase family. SDE3 subfamily.</text>
</comment>
<organism evidence="13 14">
    <name type="scientific">Serendipita indica (strain DSM 11827)</name>
    <name type="common">Root endophyte fungus</name>
    <name type="synonym">Piriformospora indica</name>
    <dbReference type="NCBI Taxonomy" id="1109443"/>
    <lineage>
        <taxon>Eukaryota</taxon>
        <taxon>Fungi</taxon>
        <taxon>Dikarya</taxon>
        <taxon>Basidiomycota</taxon>
        <taxon>Agaricomycotina</taxon>
        <taxon>Agaricomycetes</taxon>
        <taxon>Sebacinales</taxon>
        <taxon>Serendipitaceae</taxon>
        <taxon>Serendipita</taxon>
    </lineage>
</organism>
<dbReference type="InterPro" id="IPR041677">
    <property type="entry name" value="DNA2/NAM7_AAA_11"/>
</dbReference>
<evidence type="ECO:0000313" key="13">
    <source>
        <dbReference type="EMBL" id="CCA71192.1"/>
    </source>
</evidence>
<dbReference type="InParanoid" id="G4TIP9"/>
<evidence type="ECO:0000256" key="8">
    <source>
        <dbReference type="ARBA" id="ARBA00022840"/>
    </source>
</evidence>
<dbReference type="PANTHER" id="PTHR45418:SF1">
    <property type="entry name" value="CANCER_TESTIS ANTIGEN 55"/>
    <property type="match status" value="1"/>
</dbReference>